<dbReference type="RefSeq" id="WP_088563086.1">
    <property type="nucleotide sequence ID" value="NZ_FYEH01000023.1"/>
</dbReference>
<feature type="region of interest" description="Disordered" evidence="1">
    <location>
        <begin position="1"/>
        <end position="47"/>
    </location>
</feature>
<proteinExistence type="predicted"/>
<gene>
    <name evidence="2" type="ORF">SAMN07250955_1234</name>
</gene>
<evidence type="ECO:0008006" key="4">
    <source>
        <dbReference type="Google" id="ProtNLM"/>
    </source>
</evidence>
<sequence>MAKPKVTAANFLKNLDLPEPEPAAPAKQAPARVSAAKKDEPEKPAAAGRVGLKHIGGYFDRDTVEMVAVLRARLGLDNSQLIKRAVEELYSRETAARKFGDR</sequence>
<dbReference type="EMBL" id="FYEH01000023">
    <property type="protein sequence ID" value="SNB79786.1"/>
    <property type="molecule type" value="Genomic_DNA"/>
</dbReference>
<dbReference type="OrthoDB" id="7478557at2"/>
<evidence type="ECO:0000256" key="1">
    <source>
        <dbReference type="SAM" id="MobiDB-lite"/>
    </source>
</evidence>
<feature type="compositionally biased region" description="Low complexity" evidence="1">
    <location>
        <begin position="24"/>
        <end position="34"/>
    </location>
</feature>
<organism evidence="2 3">
    <name type="scientific">Arboricoccus pini</name>
    <dbReference type="NCBI Taxonomy" id="1963835"/>
    <lineage>
        <taxon>Bacteria</taxon>
        <taxon>Pseudomonadati</taxon>
        <taxon>Pseudomonadota</taxon>
        <taxon>Alphaproteobacteria</taxon>
        <taxon>Geminicoccales</taxon>
        <taxon>Geminicoccaceae</taxon>
        <taxon>Arboricoccus</taxon>
    </lineage>
</organism>
<keyword evidence="3" id="KW-1185">Reference proteome</keyword>
<dbReference type="Proteomes" id="UP000197065">
    <property type="component" value="Unassembled WGS sequence"/>
</dbReference>
<evidence type="ECO:0000313" key="2">
    <source>
        <dbReference type="EMBL" id="SNB79786.1"/>
    </source>
</evidence>
<accession>A0A212S3S2</accession>
<dbReference type="AlphaFoldDB" id="A0A212S3S2"/>
<protein>
    <recommendedName>
        <fullName evidence="4">Ribbon-helix-helix protein, copG family</fullName>
    </recommendedName>
</protein>
<name>A0A212S3S2_9PROT</name>
<reference evidence="2 3" key="1">
    <citation type="submission" date="2017-06" db="EMBL/GenBank/DDBJ databases">
        <authorList>
            <person name="Kim H.J."/>
            <person name="Triplett B.A."/>
        </authorList>
    </citation>
    <scope>NUCLEOTIDE SEQUENCE [LARGE SCALE GENOMIC DNA]</scope>
    <source>
        <strain evidence="2 3">B29T1</strain>
    </source>
</reference>
<evidence type="ECO:0000313" key="3">
    <source>
        <dbReference type="Proteomes" id="UP000197065"/>
    </source>
</evidence>